<evidence type="ECO:0000256" key="3">
    <source>
        <dbReference type="ARBA" id="ARBA00023172"/>
    </source>
</evidence>
<keyword evidence="2 4" id="KW-0238">DNA-binding</keyword>
<keyword evidence="3" id="KW-0233">DNA recombination</keyword>
<feature type="domain" description="Tyr recombinase" evidence="5">
    <location>
        <begin position="153"/>
        <end position="321"/>
    </location>
</feature>
<proteinExistence type="predicted"/>
<dbReference type="SUPFAM" id="SSF56349">
    <property type="entry name" value="DNA breaking-rejoining enzymes"/>
    <property type="match status" value="1"/>
</dbReference>
<feature type="domain" description="Core-binding (CB)" evidence="6">
    <location>
        <begin position="57"/>
        <end position="135"/>
    </location>
</feature>
<dbReference type="CDD" id="cd00796">
    <property type="entry name" value="INT_Rci_Hp1_C"/>
    <property type="match status" value="1"/>
</dbReference>
<keyword evidence="9" id="KW-1185">Reference proteome</keyword>
<evidence type="ECO:0000313" key="9">
    <source>
        <dbReference type="Proteomes" id="UP001162030"/>
    </source>
</evidence>
<dbReference type="Proteomes" id="UP001162030">
    <property type="component" value="Chromosome"/>
</dbReference>
<dbReference type="PANTHER" id="PTHR30349:SF94">
    <property type="entry name" value="INTEGRASE_RECOMBINASE HI_1414-RELATED"/>
    <property type="match status" value="1"/>
</dbReference>
<evidence type="ECO:0000256" key="1">
    <source>
        <dbReference type="ARBA" id="ARBA00022908"/>
    </source>
</evidence>
<evidence type="ECO:0000259" key="6">
    <source>
        <dbReference type="PROSITE" id="PS51900"/>
    </source>
</evidence>
<dbReference type="InterPro" id="IPR050090">
    <property type="entry name" value="Tyrosine_recombinase_XerCD"/>
</dbReference>
<dbReference type="InterPro" id="IPR044068">
    <property type="entry name" value="CB"/>
</dbReference>
<evidence type="ECO:0000256" key="4">
    <source>
        <dbReference type="PROSITE-ProRule" id="PRU01248"/>
    </source>
</evidence>
<dbReference type="EMBL" id="OX458333">
    <property type="protein sequence ID" value="CAI8823668.1"/>
    <property type="molecule type" value="Genomic_DNA"/>
</dbReference>
<evidence type="ECO:0000313" key="7">
    <source>
        <dbReference type="EMBL" id="CAI8823668.1"/>
    </source>
</evidence>
<organism evidence="7 9">
    <name type="scientific">Methylocaldum szegediense</name>
    <dbReference type="NCBI Taxonomy" id="73780"/>
    <lineage>
        <taxon>Bacteria</taxon>
        <taxon>Pseudomonadati</taxon>
        <taxon>Pseudomonadota</taxon>
        <taxon>Gammaproteobacteria</taxon>
        <taxon>Methylococcales</taxon>
        <taxon>Methylococcaceae</taxon>
        <taxon>Methylocaldum</taxon>
    </lineage>
</organism>
<evidence type="ECO:0000259" key="5">
    <source>
        <dbReference type="PROSITE" id="PS51898"/>
    </source>
</evidence>
<dbReference type="Gene3D" id="1.10.150.130">
    <property type="match status" value="1"/>
</dbReference>
<dbReference type="InterPro" id="IPR010998">
    <property type="entry name" value="Integrase_recombinase_N"/>
</dbReference>
<sequence length="321" mass="36497">MATIRKRGSSWQVQVRKKGQMLSKTFERKTDAQTWAAEIEGQIGKGTFVNPTFAERTTLNELLDRFEAEILPSLRGQKAEKTRIKHLRRELGKHTLVELTPCRLAEFRQERLKALSPQSVKHELGLLNRVLKLAHGEWGIHLPGGVPTVKAPRLPRGRERRLEAGELERLLEALAVSPTAQTMVQFALETAMRRGELCAMRWEDVDMRRGVLHIPQTKTMVPRTIPLTSKAVAILKRLPRNLTGKVWNMTPDGLTHAFVKACRRAGIEDLHLHDLRHEATSRLIEKGLSTMEVSAITGHQSLDMLKRYAHLRPEDIREKLG</sequence>
<dbReference type="InterPro" id="IPR002104">
    <property type="entry name" value="Integrase_catalytic"/>
</dbReference>
<accession>A0ABN8X490</accession>
<dbReference type="InterPro" id="IPR013762">
    <property type="entry name" value="Integrase-like_cat_sf"/>
</dbReference>
<reference evidence="7 9" key="1">
    <citation type="submission" date="2023-03" db="EMBL/GenBank/DDBJ databases">
        <authorList>
            <person name="Pearce D."/>
        </authorList>
    </citation>
    <scope>NUCLEOTIDE SEQUENCE [LARGE SCALE GENOMIC DNA]</scope>
    <source>
        <strain evidence="7">Msz</strain>
    </source>
</reference>
<dbReference type="EMBL" id="OX458333">
    <property type="protein sequence ID" value="CAI8968566.1"/>
    <property type="molecule type" value="Genomic_DNA"/>
</dbReference>
<dbReference type="PROSITE" id="PS51898">
    <property type="entry name" value="TYR_RECOMBINASE"/>
    <property type="match status" value="1"/>
</dbReference>
<protein>
    <submittedName>
        <fullName evidence="7">Integrase</fullName>
    </submittedName>
</protein>
<evidence type="ECO:0000256" key="2">
    <source>
        <dbReference type="ARBA" id="ARBA00023125"/>
    </source>
</evidence>
<dbReference type="Pfam" id="PF00589">
    <property type="entry name" value="Phage_integrase"/>
    <property type="match status" value="1"/>
</dbReference>
<dbReference type="PANTHER" id="PTHR30349">
    <property type="entry name" value="PHAGE INTEGRASE-RELATED"/>
    <property type="match status" value="1"/>
</dbReference>
<dbReference type="PROSITE" id="PS51900">
    <property type="entry name" value="CB"/>
    <property type="match status" value="1"/>
</dbReference>
<gene>
    <name evidence="7" type="ORF">MSZNOR_2011</name>
    <name evidence="8" type="ORF">MSZNOR_4825</name>
</gene>
<name>A0ABN8X490_9GAMM</name>
<dbReference type="Gene3D" id="1.10.443.10">
    <property type="entry name" value="Intergrase catalytic core"/>
    <property type="match status" value="1"/>
</dbReference>
<evidence type="ECO:0000313" key="8">
    <source>
        <dbReference type="EMBL" id="CAI8968566.1"/>
    </source>
</evidence>
<keyword evidence="1" id="KW-0229">DNA integration</keyword>
<dbReference type="InterPro" id="IPR011010">
    <property type="entry name" value="DNA_brk_join_enz"/>
</dbReference>